<organism evidence="9">
    <name type="scientific">Rodentolepis nana</name>
    <name type="common">Dwarf tapeworm</name>
    <name type="synonym">Hymenolepis nana</name>
    <dbReference type="NCBI Taxonomy" id="102285"/>
    <lineage>
        <taxon>Eukaryota</taxon>
        <taxon>Metazoa</taxon>
        <taxon>Spiralia</taxon>
        <taxon>Lophotrochozoa</taxon>
        <taxon>Platyhelminthes</taxon>
        <taxon>Cestoda</taxon>
        <taxon>Eucestoda</taxon>
        <taxon>Cyclophyllidea</taxon>
        <taxon>Hymenolepididae</taxon>
        <taxon>Rodentolepis</taxon>
    </lineage>
</organism>
<dbReference type="EMBL" id="UZAE01012318">
    <property type="protein sequence ID" value="VDO04542.1"/>
    <property type="molecule type" value="Genomic_DNA"/>
</dbReference>
<dbReference type="Pfam" id="PF14580">
    <property type="entry name" value="LRR_9"/>
    <property type="match status" value="1"/>
</dbReference>
<dbReference type="WBParaSite" id="HNAJ_0000855401-mRNA-1">
    <property type="protein sequence ID" value="HNAJ_0000855401-mRNA-1"/>
    <property type="gene ID" value="HNAJ_0000855401"/>
</dbReference>
<keyword evidence="8" id="KW-1185">Reference proteome</keyword>
<dbReference type="OrthoDB" id="1904536at2759"/>
<sequence length="835" mass="94388">MSIDTENMTYESCNDDIFYDAFEMSCLDTHKTSQEQFSESDPNGLDNLDSSVTGLNETYSLPNEAPILLCNQLPFLDNAIKSIKIQSNDGEIKFASVHLTSAPNAESPKCYTSTKLNKPLKGCYEGLKEGQSSSKDHGFEIKSNKRQSDCCPVNVDGDHLKSACDTITNLPLVSEKAGISHSNDRLDCKADMETFGEGAKSLVDTLPDSRDKMVIEQRVNCFISHNFTEVEFGTLEEKEEELSPIDSNDFNLDTSKCVLNKSYEEFESIEIDSSSVFGGYDILSSSREKLMLEPESVQEEQTMANGCESGANSVNLSDVKEVSEQIKSTVKSNALREVDSLTDSVEANSADTSICTAVDITVESQEEFLSIDMDSSTFEDQIDLDKTSNKSKENDNVTSEFEIPQDILEEIREKRKPNPPKRILTPEEDTRRNKFPRMTKQILQKVCKEQKLYQTPYLNEILYLHYRGFGWIENLEDYTGLRCLFLDVNGIDKIEGLEYQTEMRCLFLSKNLIKRIENLDHMIHLDTLDISHNMISKIENLATLPVLTKLIISHNKLEALEDIEHLRECKSLTIIDLQQNHISTPEALEKVFAQMPSLRVLYNQGNPFIKDVKYYRKNFINQCKELTYLDDRPVFPKDRACAEAFYRGGADEENRVRKELNDAEQKRIRDSCNWLSERRKKIEAANREKELAEKGMPNVHINLDEADWLYNEKQSENLDEGAVESNDPPKSNEASSVGEVRENGILQNADGDCKVQISNGRDANTEEVTCSKNIPENLAKQKENGGLAFSVTIDSDSSDESTIEVLGPNDRKEEIAEEPNSRNGDSNNEGKENME</sequence>
<proteinExistence type="predicted"/>
<dbReference type="InterPro" id="IPR032675">
    <property type="entry name" value="LRR_dom_sf"/>
</dbReference>
<evidence type="ECO:0000256" key="2">
    <source>
        <dbReference type="ARBA" id="ARBA00022614"/>
    </source>
</evidence>
<evidence type="ECO:0000313" key="7">
    <source>
        <dbReference type="EMBL" id="VDO04542.1"/>
    </source>
</evidence>
<dbReference type="PANTHER" id="PTHR45973:SF9">
    <property type="entry name" value="LEUCINE-RICH REPEAT-CONTAINING PROTEIN 46"/>
    <property type="match status" value="1"/>
</dbReference>
<accession>A0A0R3TMK8</accession>
<dbReference type="SMART" id="SM00365">
    <property type="entry name" value="LRR_SD22"/>
    <property type="match status" value="5"/>
</dbReference>
<evidence type="ECO:0000256" key="1">
    <source>
        <dbReference type="ARBA" id="ARBA00004138"/>
    </source>
</evidence>
<dbReference type="Proteomes" id="UP000278807">
    <property type="component" value="Unassembled WGS sequence"/>
</dbReference>
<comment type="subcellular location">
    <subcellularLocation>
        <location evidence="1">Cell projection</location>
        <location evidence="1">Cilium</location>
    </subcellularLocation>
</comment>
<reference evidence="7 8" key="2">
    <citation type="submission" date="2018-11" db="EMBL/GenBank/DDBJ databases">
        <authorList>
            <consortium name="Pathogen Informatics"/>
        </authorList>
    </citation>
    <scope>NUCLEOTIDE SEQUENCE [LARGE SCALE GENOMIC DNA]</scope>
</reference>
<dbReference type="InterPro" id="IPR001611">
    <property type="entry name" value="Leu-rich_rpt"/>
</dbReference>
<feature type="region of interest" description="Disordered" evidence="6">
    <location>
        <begin position="717"/>
        <end position="745"/>
    </location>
</feature>
<dbReference type="Gene3D" id="3.80.10.10">
    <property type="entry name" value="Ribonuclease Inhibitor"/>
    <property type="match status" value="2"/>
</dbReference>
<keyword evidence="2" id="KW-0433">Leucine-rich repeat</keyword>
<evidence type="ECO:0000313" key="9">
    <source>
        <dbReference type="WBParaSite" id="HNAJ_0000855401-mRNA-1"/>
    </source>
</evidence>
<evidence type="ECO:0000256" key="6">
    <source>
        <dbReference type="SAM" id="MobiDB-lite"/>
    </source>
</evidence>
<evidence type="ECO:0000313" key="8">
    <source>
        <dbReference type="Proteomes" id="UP000278807"/>
    </source>
</evidence>
<keyword evidence="5" id="KW-0966">Cell projection</keyword>
<dbReference type="PROSITE" id="PS51450">
    <property type="entry name" value="LRR"/>
    <property type="match status" value="4"/>
</dbReference>
<reference evidence="9" key="1">
    <citation type="submission" date="2017-02" db="UniProtKB">
        <authorList>
            <consortium name="WormBaseParasite"/>
        </authorList>
    </citation>
    <scope>IDENTIFICATION</scope>
</reference>
<feature type="region of interest" description="Disordered" evidence="6">
    <location>
        <begin position="791"/>
        <end position="835"/>
    </location>
</feature>
<keyword evidence="3" id="KW-0677">Repeat</keyword>
<dbReference type="PANTHER" id="PTHR45973">
    <property type="entry name" value="PROTEIN PHOSPHATASE 1 REGULATORY SUBUNIT SDS22-RELATED"/>
    <property type="match status" value="1"/>
</dbReference>
<evidence type="ECO:0000256" key="5">
    <source>
        <dbReference type="ARBA" id="ARBA00023273"/>
    </source>
</evidence>
<evidence type="ECO:0000256" key="4">
    <source>
        <dbReference type="ARBA" id="ARBA00023069"/>
    </source>
</evidence>
<protein>
    <submittedName>
        <fullName evidence="9">Dynein axonemal assembly factor 1 homolog</fullName>
    </submittedName>
</protein>
<dbReference type="InterPro" id="IPR050576">
    <property type="entry name" value="Cilia_flagella_integrity"/>
</dbReference>
<dbReference type="FunFam" id="3.80.10.10:FF:000166">
    <property type="entry name" value="Dynein assembly factor 1, axonemal"/>
    <property type="match status" value="1"/>
</dbReference>
<evidence type="ECO:0000256" key="3">
    <source>
        <dbReference type="ARBA" id="ARBA00022737"/>
    </source>
</evidence>
<gene>
    <name evidence="7" type="ORF">HNAJ_LOCUS8550</name>
</gene>
<dbReference type="STRING" id="102285.A0A0R3TMK8"/>
<keyword evidence="4" id="KW-0969">Cilium</keyword>
<dbReference type="AlphaFoldDB" id="A0A0R3TMK8"/>
<name>A0A0R3TMK8_RODNA</name>
<dbReference type="SUPFAM" id="SSF52075">
    <property type="entry name" value="Outer arm dynein light chain 1"/>
    <property type="match status" value="1"/>
</dbReference>